<dbReference type="Gene3D" id="1.20.920.20">
    <property type="match status" value="1"/>
</dbReference>
<proteinExistence type="inferred from homology"/>
<evidence type="ECO:0000256" key="11">
    <source>
        <dbReference type="SAM" id="Coils"/>
    </source>
</evidence>
<keyword evidence="7" id="KW-0243">Dynein</keyword>
<evidence type="ECO:0000256" key="3">
    <source>
        <dbReference type="ARBA" id="ARBA00022490"/>
    </source>
</evidence>
<evidence type="ECO:0000256" key="1">
    <source>
        <dbReference type="ARBA" id="ARBA00004245"/>
    </source>
</evidence>
<dbReference type="Pfam" id="PF12777">
    <property type="entry name" value="MT"/>
    <property type="match status" value="1"/>
</dbReference>
<dbReference type="InterPro" id="IPR043157">
    <property type="entry name" value="Dynein_AAA1S"/>
</dbReference>
<keyword evidence="9" id="KW-0505">Motor protein</keyword>
<evidence type="ECO:0000256" key="12">
    <source>
        <dbReference type="SAM" id="MobiDB-lite"/>
    </source>
</evidence>
<evidence type="ECO:0000256" key="8">
    <source>
        <dbReference type="ARBA" id="ARBA00023054"/>
    </source>
</evidence>
<keyword evidence="3" id="KW-0963">Cytoplasm</keyword>
<accession>A0A1S3NT56</accession>
<dbReference type="Gene3D" id="1.10.8.710">
    <property type="match status" value="1"/>
</dbReference>
<dbReference type="Gene3D" id="1.10.287.2620">
    <property type="match status" value="1"/>
</dbReference>
<dbReference type="GO" id="GO:0005874">
    <property type="term" value="C:microtubule"/>
    <property type="evidence" value="ECO:0007669"/>
    <property type="project" value="UniProtKB-KW"/>
</dbReference>
<feature type="compositionally biased region" description="Basic and acidic residues" evidence="12">
    <location>
        <begin position="19"/>
        <end position="33"/>
    </location>
</feature>
<evidence type="ECO:0000256" key="9">
    <source>
        <dbReference type="ARBA" id="ARBA00023175"/>
    </source>
</evidence>
<dbReference type="InterPro" id="IPR013602">
    <property type="entry name" value="Dynein_heavy_linker"/>
</dbReference>
<feature type="region of interest" description="Disordered" evidence="12">
    <location>
        <begin position="2701"/>
        <end position="2792"/>
    </location>
</feature>
<feature type="compositionally biased region" description="Basic and acidic residues" evidence="12">
    <location>
        <begin position="1"/>
        <end position="10"/>
    </location>
</feature>
<dbReference type="InterPro" id="IPR042228">
    <property type="entry name" value="Dynein_linker_3"/>
</dbReference>
<feature type="domain" description="Dynein heavy chain hydrolytic ATP-binding dynein motor region" evidence="14">
    <location>
        <begin position="1551"/>
        <end position="1677"/>
    </location>
</feature>
<dbReference type="InterPro" id="IPR041658">
    <property type="entry name" value="AAA_lid_11"/>
</dbReference>
<dbReference type="Gene3D" id="3.40.50.300">
    <property type="entry name" value="P-loop containing nucleotide triphosphate hydrolases"/>
    <property type="match status" value="6"/>
</dbReference>
<feature type="domain" description="Dynein heavy chain C-terminal" evidence="19">
    <location>
        <begin position="4566"/>
        <end position="4747"/>
    </location>
</feature>
<dbReference type="PANTHER" id="PTHR10676">
    <property type="entry name" value="DYNEIN HEAVY CHAIN FAMILY PROTEIN"/>
    <property type="match status" value="1"/>
</dbReference>
<dbReference type="InterPro" id="IPR024743">
    <property type="entry name" value="Dynein_HC_stalk"/>
</dbReference>
<dbReference type="GO" id="GO:0030317">
    <property type="term" value="P:flagellated sperm motility"/>
    <property type="evidence" value="ECO:0007669"/>
    <property type="project" value="TreeGrafter"/>
</dbReference>
<dbReference type="STRING" id="8030.ENSSSAP00000094573"/>
<comment type="subcellular location">
    <subcellularLocation>
        <location evidence="1">Cytoplasm</location>
        <location evidence="1">Cytoskeleton</location>
    </subcellularLocation>
</comment>
<keyword evidence="6" id="KW-0067">ATP-binding</keyword>
<reference evidence="21" key="1">
    <citation type="submission" date="2025-08" db="UniProtKB">
        <authorList>
            <consortium name="RefSeq"/>
        </authorList>
    </citation>
    <scope>IDENTIFICATION</scope>
</reference>
<dbReference type="InterPro" id="IPR035699">
    <property type="entry name" value="AAA_6"/>
</dbReference>
<evidence type="ECO:0000259" key="14">
    <source>
        <dbReference type="Pfam" id="PF12774"/>
    </source>
</evidence>
<dbReference type="RefSeq" id="XP_014018587.2">
    <property type="nucleotide sequence ID" value="XM_014163112.2"/>
</dbReference>
<dbReference type="Proteomes" id="UP001652741">
    <property type="component" value="Chromosome ssa20"/>
</dbReference>
<dbReference type="Pfam" id="PF08393">
    <property type="entry name" value="DHC_N2"/>
    <property type="match status" value="1"/>
</dbReference>
<evidence type="ECO:0000259" key="16">
    <source>
        <dbReference type="Pfam" id="PF12780"/>
    </source>
</evidence>
<evidence type="ECO:0000256" key="2">
    <source>
        <dbReference type="ARBA" id="ARBA00008887"/>
    </source>
</evidence>
<feature type="domain" description="Dynein heavy chain AAA module D4" evidence="16">
    <location>
        <begin position="2951"/>
        <end position="3214"/>
    </location>
</feature>
<dbReference type="SUPFAM" id="SSF52540">
    <property type="entry name" value="P-loop containing nucleoside triphosphate hydrolases"/>
    <property type="match status" value="3"/>
</dbReference>
<evidence type="ECO:0000259" key="15">
    <source>
        <dbReference type="Pfam" id="PF12777"/>
    </source>
</evidence>
<feature type="region of interest" description="Disordered" evidence="12">
    <location>
        <begin position="1065"/>
        <end position="1086"/>
    </location>
</feature>
<dbReference type="InterPro" id="IPR027417">
    <property type="entry name" value="P-loop_NTPase"/>
</dbReference>
<keyword evidence="20" id="KW-1185">Reference proteome</keyword>
<comment type="similarity">
    <text evidence="2">Belongs to the dynein heavy chain family.</text>
</comment>
<feature type="compositionally biased region" description="Acidic residues" evidence="12">
    <location>
        <begin position="2011"/>
        <end position="2024"/>
    </location>
</feature>
<dbReference type="Gene3D" id="1.20.58.1120">
    <property type="match status" value="1"/>
</dbReference>
<feature type="coiled-coil region" evidence="11">
    <location>
        <begin position="3237"/>
        <end position="3313"/>
    </location>
</feature>
<dbReference type="Gene3D" id="1.20.140.100">
    <property type="entry name" value="Dynein heavy chain, N-terminal domain 2"/>
    <property type="match status" value="1"/>
</dbReference>
<dbReference type="InterPro" id="IPR041466">
    <property type="entry name" value="Dynein_AAA5_ext"/>
</dbReference>
<feature type="compositionally biased region" description="Low complexity" evidence="12">
    <location>
        <begin position="2776"/>
        <end position="2787"/>
    </location>
</feature>
<dbReference type="Pfam" id="PF18198">
    <property type="entry name" value="AAA_lid_11"/>
    <property type="match status" value="1"/>
</dbReference>
<feature type="region of interest" description="Disordered" evidence="12">
    <location>
        <begin position="1"/>
        <end position="39"/>
    </location>
</feature>
<feature type="region of interest" description="Disordered" evidence="12">
    <location>
        <begin position="141"/>
        <end position="164"/>
    </location>
</feature>
<dbReference type="GO" id="GO:0036156">
    <property type="term" value="C:inner dynein arm"/>
    <property type="evidence" value="ECO:0007669"/>
    <property type="project" value="TreeGrafter"/>
</dbReference>
<feature type="region of interest" description="Disordered" evidence="12">
    <location>
        <begin position="2011"/>
        <end position="2031"/>
    </location>
</feature>
<dbReference type="Gene3D" id="1.20.920.30">
    <property type="match status" value="1"/>
</dbReference>
<organism evidence="20 21">
    <name type="scientific">Salmo salar</name>
    <name type="common">Atlantic salmon</name>
    <dbReference type="NCBI Taxonomy" id="8030"/>
    <lineage>
        <taxon>Eukaryota</taxon>
        <taxon>Metazoa</taxon>
        <taxon>Chordata</taxon>
        <taxon>Craniata</taxon>
        <taxon>Vertebrata</taxon>
        <taxon>Euteleostomi</taxon>
        <taxon>Actinopterygii</taxon>
        <taxon>Neopterygii</taxon>
        <taxon>Teleostei</taxon>
        <taxon>Protacanthopterygii</taxon>
        <taxon>Salmoniformes</taxon>
        <taxon>Salmonidae</taxon>
        <taxon>Salmoninae</taxon>
        <taxon>Salmo</taxon>
    </lineage>
</organism>
<feature type="coiled-coil region" evidence="11">
    <location>
        <begin position="3443"/>
        <end position="3491"/>
    </location>
</feature>
<dbReference type="Pfam" id="PF12774">
    <property type="entry name" value="AAA_6"/>
    <property type="match status" value="2"/>
</dbReference>
<dbReference type="InterPro" id="IPR041228">
    <property type="entry name" value="Dynein_C"/>
</dbReference>
<gene>
    <name evidence="21" type="primary">dnhd1</name>
</gene>
<feature type="compositionally biased region" description="Polar residues" evidence="12">
    <location>
        <begin position="1073"/>
        <end position="1082"/>
    </location>
</feature>
<dbReference type="GO" id="GO:0005524">
    <property type="term" value="F:ATP binding"/>
    <property type="evidence" value="ECO:0007669"/>
    <property type="project" value="UniProtKB-KW"/>
</dbReference>
<dbReference type="InterPro" id="IPR043160">
    <property type="entry name" value="Dynein_C_barrel"/>
</dbReference>
<feature type="domain" description="Dynein heavy chain AAA 5 extension" evidence="17">
    <location>
        <begin position="2293"/>
        <end position="2355"/>
    </location>
</feature>
<feature type="region of interest" description="Disordered" evidence="12">
    <location>
        <begin position="1369"/>
        <end position="1398"/>
    </location>
</feature>
<keyword evidence="10" id="KW-0206">Cytoskeleton</keyword>
<dbReference type="Pfam" id="PF12775">
    <property type="entry name" value="AAA_7"/>
    <property type="match status" value="1"/>
</dbReference>
<evidence type="ECO:0000256" key="10">
    <source>
        <dbReference type="ARBA" id="ARBA00023212"/>
    </source>
</evidence>
<dbReference type="Gene3D" id="1.10.8.720">
    <property type="entry name" value="Region D6 of dynein motor"/>
    <property type="match status" value="1"/>
</dbReference>
<dbReference type="Pfam" id="PF12780">
    <property type="entry name" value="AAA_8"/>
    <property type="match status" value="1"/>
</dbReference>
<feature type="region of interest" description="Disordered" evidence="12">
    <location>
        <begin position="2823"/>
        <end position="2868"/>
    </location>
</feature>
<evidence type="ECO:0000256" key="6">
    <source>
        <dbReference type="ARBA" id="ARBA00022840"/>
    </source>
</evidence>
<evidence type="ECO:0000256" key="5">
    <source>
        <dbReference type="ARBA" id="ARBA00022741"/>
    </source>
</evidence>
<dbReference type="PaxDb" id="8030-ENSSSAP00000094573"/>
<name>A0A1S3NT56_SALSA</name>
<evidence type="ECO:0000313" key="21">
    <source>
        <dbReference type="RefSeq" id="XP_014018587.2"/>
    </source>
</evidence>
<protein>
    <submittedName>
        <fullName evidence="21">Dynein heavy chain domain-containing protein 1 isoform X1</fullName>
    </submittedName>
</protein>
<feature type="domain" description="Dynein heavy chain AAA lid" evidence="18">
    <location>
        <begin position="4314"/>
        <end position="4444"/>
    </location>
</feature>
<dbReference type="InterPro" id="IPR042222">
    <property type="entry name" value="Dynein_2_N"/>
</dbReference>
<dbReference type="InterPro" id="IPR042219">
    <property type="entry name" value="AAA_lid_11_sf"/>
</dbReference>
<dbReference type="GO" id="GO:0036126">
    <property type="term" value="C:sperm flagellum"/>
    <property type="evidence" value="ECO:0007669"/>
    <property type="project" value="TreeGrafter"/>
</dbReference>
<feature type="region of interest" description="Disordered" evidence="12">
    <location>
        <begin position="3997"/>
        <end position="4018"/>
    </location>
</feature>
<dbReference type="InterPro" id="IPR024317">
    <property type="entry name" value="Dynein_heavy_chain_D4_dom"/>
</dbReference>
<feature type="compositionally biased region" description="Polar residues" evidence="12">
    <location>
        <begin position="2736"/>
        <end position="2750"/>
    </location>
</feature>
<keyword evidence="8 11" id="KW-0175">Coiled coil</keyword>
<keyword evidence="4" id="KW-0493">Microtubule</keyword>
<dbReference type="Gene3D" id="3.20.180.20">
    <property type="entry name" value="Dynein heavy chain, N-terminal domain 2"/>
    <property type="match status" value="1"/>
</dbReference>
<evidence type="ECO:0000259" key="18">
    <source>
        <dbReference type="Pfam" id="PF18198"/>
    </source>
</evidence>
<dbReference type="GO" id="GO:0045505">
    <property type="term" value="F:dynein intermediate chain binding"/>
    <property type="evidence" value="ECO:0007669"/>
    <property type="project" value="InterPro"/>
</dbReference>
<feature type="domain" description="Dynein heavy chain linker" evidence="13">
    <location>
        <begin position="890"/>
        <end position="1354"/>
    </location>
</feature>
<dbReference type="GO" id="GO:0051959">
    <property type="term" value="F:dynein light intermediate chain binding"/>
    <property type="evidence" value="ECO:0007669"/>
    <property type="project" value="InterPro"/>
</dbReference>
<evidence type="ECO:0000313" key="20">
    <source>
        <dbReference type="Proteomes" id="UP001652741"/>
    </source>
</evidence>
<dbReference type="Pfam" id="PF18199">
    <property type="entry name" value="Dynein_C"/>
    <property type="match status" value="1"/>
</dbReference>
<evidence type="ECO:0000256" key="4">
    <source>
        <dbReference type="ARBA" id="ARBA00022701"/>
    </source>
</evidence>
<dbReference type="InterPro" id="IPR026983">
    <property type="entry name" value="DHC"/>
</dbReference>
<dbReference type="CTD" id="144132"/>
<keyword evidence="5" id="KW-0547">Nucleotide-binding</keyword>
<feature type="domain" description="Dynein heavy chain hydrolytic ATP-binding dynein motor region" evidence="14">
    <location>
        <begin position="1719"/>
        <end position="1799"/>
    </location>
</feature>
<dbReference type="KEGG" id="sasa:106581207"/>
<evidence type="ECO:0000259" key="19">
    <source>
        <dbReference type="Pfam" id="PF18199"/>
    </source>
</evidence>
<feature type="domain" description="Dynein heavy chain coiled coil stalk" evidence="15">
    <location>
        <begin position="3246"/>
        <end position="3558"/>
    </location>
</feature>
<sequence length="4751" mass="532751">MPAPKRDSQQRTRARGIARPRDGSLDHRGRKNDSIPAANVASVLSLPPLESQEHHASSPAFMYEPQPGRALSTGNLSPAPTPLSMVELPHLMAEVGPELAMGESLWMEGPRLIASALGTDIPVKATRVSFEESALDSFTDHGDMSQVKMADKETEERKDSKHREPLTGTEVVEIFAKKRHLGKLQFFHLQAVNNGPFRPYDLRVVPPNRAGTEHFIFSPSSVLHVQDGCSAGLLSLAEWHREAILWRALQDIPFFRDYLLRKAFIRWHRSVCKIILQRKGQVLQGLLLMAVPQFRDALFQFSRLIEELKGVHWLPQDECKTYTLLDFQNALMKKNQECRRLLEIFLQYRALILNMVQEDSYGAHQELQLRVERSQLNQRSQPLYLQLAHLRDLRKELGRAEYVLQQLGNMAALADQMIVQGIVTITHREVTSFLNNVMKRVQPQQGCLFQAELIFGADGQPTLFPPMHLFQEVLRGALLSVANSALQVFDTCSYSLDAKESVSASTSLTSAAQELSPDLSLACTSGTNCITAFGEKDSEPTGVSSFSSKREPHCVLSAPRLVLPKMTPLMVQGQRLRGQYYPLSSKQLEWQLSLNAGAKEVQREQARITQEAGLEIQQLCEGLSWLVDIHLFTSQWSPASLETMRGMPALHYEEHIQKVRFWTDRVRTVPPSLTTSNKLLIVTCSHIQEKIGPLLNSIEEDVLTLLNEELKLRSENLILELKRAVEGLRVEPTYFNDFTHYASMVKRCAKMSDDMQHQLEYLHSLQETVRTNYRQMTPDELLLEEQMLDLWDIFVSLLKQGADTVCQRLPSMADTLDNTFSSLAHDLDEMVTKATSGPYLDPTQNAAQMLNKLKFMCRQVYAVSARLTELSRTSKSLRGNPLDLTFVTAAKQKMETRKGLWELMTVSTSQIQEWRLLLFSKFVVSRAQEKVDEWLQQAVSLARTIPSQDAVLQETLGILERFNQQLPVLAKLSSPTLKHKHWRNIFKGMGLLYAPEWNLTVADLMSKKLREHQNKISKICQEAKAEADMEQAFRKLQRHWEGALFRLAKFIVTVWQEDKPQLGATRRKKPTNGLVSNYQTPKQHSRDSGTFTIIGLETLLAQTQGSVMTLSNMLLSPHVAEFRPEVEHWVQLLQELEELLDFFERYQQKWVFLSKMFYETTVSVQKAELLNKFLPVDKTFKEIIQTTLRDPHVLNIVRLRKTTELTCCFHGHSLRVLLIEGLSTMEGISNQLLYLLGSPRGEFPRLFFLSDGEVIKLLSLHPTPSALLPLVRKCFRGVRWLEVDSKTDMPSDVTDLSSGLDLSDTQMCVRGVYGSVREHVPFLCPLEPNLNPLVWLCLLELQLQQAMMQLMKQCAVARQQVELLEPDPEWEKKVGDSPSLDPFRYTSPSSSLRKEEGKEAKGVNDLPSMWSILSDYPLQCLLVTEEALWCSEVRKACKASAPVKWSRIKAQNASKLQSLCQVIQDGITGDIDKSMTTQRMVTVLHALVLLTMNHSQQLSRLMEVKCDLESSFEWQSLMKYHLITDTQNESTTQEGHHDMCYVEILGTQLPYGYEYLGPEHWIFVNTPSTDRAILGILLALTSYSCGFVSGPCMSGKRKTVVQLGRALGRQVISLQCCVNTSPSVVQQMLFGALQTGAWLVLDCVDLMTQGVLSQLGQHLSDIHQSLSILQRNTQQKGFETHTKPLSSFSYPNGDGTVSPRDSHGDIWKECRKSNELECQMSFSGKNIFAKLSYGCVIISSRGYTTEVPENLRVATRPISLAHPDYRIITEVMLVSLGFSDAVSISRRLISLFSLAKDSLCLPDSVSGEQTSWMVLLRNVIAASGTHLRSNSRLDVHMEKVLREEPDAPRLPLDGILKPPETNGGDRCPQSTHYKRANQSAALMQAVLEEQAVVNSVLSVLLSAIFEQKKASQFRTIFEEIFPVARSHPILQKYIEEEGEQNILKTAVAEELQQTGFHADTKVLRNALTLYQAMKLSRAVLLVGPAGSGKTTCYRALAGALRRLAARAEEAEFDEDPTCEGDGMETDYQPSTSNWSSVDTVVLFPNALSHEELFGGCYEQQGSWWDGAFTKVLRDSERHDLSATTTSKKKKGGQTRKGKWLVMDGEPLGQPGWLDPFSTLCNPEDPFLCLSSGEKVRPSHEELKLLAEVTDLGDAAPSAVTRCNLVYLSGKDLWKAVWKVEMDALYREHSLDQGTLKMWNRLAEDLFSSTLTFIRHKALTPVMHSDRDGSSKFSKGITYGLQEVNSFIRILHALLEQFGKGRGLKATPRMTDKREMNPVGAHPACTDALIPSTQQEIQARNLFLVAYIWGFGGHLHPRHWPQFDLLAREALFESRYRVEVPSEGTVFEHFFNLSEGMMGDTSNPINCSRSKSPQMVYSTVPQYEKYAYLLDLMLEAKQPAMLVGEAGSGKTMLCHSLLSQDRAHIRLPASPRLRSTDLRNVLESMGCQKTRLGTMGTMIKQSGLLLFVDDLHEAPCDAFGKTSMALETLRQCISRGGVLTSDGYHFKLFSSGAISYLGTCRTSGVGNQSDCNRISSRLSRHFSILALPSLSVDVLFSIHSPQLQNWLKEFPCMPRYTDMARCIIAATLDLYYAVCEQFQPNVHRPHFLFSMHDLQKVFQGICLWAPRNSNRQSLQKKISLRVLHSSSALPCFALATLGPAANMLNIARLWMHECLRTFGDRLCSEDEGQALVSLMAKVSERHYSSRMTVKPQTARAEDTPCAASTRPSTHIPPPTPTDYQKSSHQRPSTPKQPAKSPLPMKAETHTEQEEQAEFSDRVSSSDSSSWGSSEDDLFGEIYPKKQENFKKKHVKKPLKKDVSLFQPTQLTSSSHQALDPSPPKGPKPVNQSDWKRSHKLCEQTPQTEPSPARSLVPLQLLQDMETTIQHVVFSVELLEPLPSMSQQHNFKRNSAYQERDLGLLVQQLAFTVKSKEEEEEEDFDNYRSTSSYTVHRQRVCQLVHILRALLIPGGHGALFGAVRGTGRKTTVRLAAYLTGYQLIEVHPGNESQLREMLREAGGQAGVHGGNVVILVHEETSQAARDELIVVMADGTFPGLYSDEELKNLVLRINALVKNSRNRLRDDQALEKYFRQTQRNVHVFLLLPFSPDTSEMPPENASVTLAVAKMTKALSLCCCVEVYQPWSTQSLVEAAVCRLRESLQIPDTESKVDRDGLVGSISEAMAGIHQSACKYASILHPDLQPFSPQTFLELIAHFFHLCSHLCEQGRGQANRVSTILARVKDMTDTAEQNSQEVVRLKRKIAETQKCLYPLQRVTDTERTLCERARQHCLLEENRLSHLEEQTHQAQQQAEDAFKEVSPLYQTALDALQSLSTSDLVEVRRYRFPPDGVIIVMDAICLLFNRPRNWESSKQLLGQSNFFQELEFFDRSMLSDDLFRQLGQIVPQRAFLPESVRGVSRACESLCRWVRAVYQYACVQRHMAPQEARKKQLEVRMAESRARLRVARLQEEEAREQLEDMERQQQFLRLDLEELTTQLCKAETLERKAAAAVQQVQCHITDWTAAAKETEINNQTISGDALLLAATITYLGPFVPDVRMVLLGKWRELCLSGHININPEDPRTSLLPNPASVAPGPPGALEAPLHVPIPMGAELQMALARAVGVDQRQVLGVPPRLVLKLLLWGYRGPWAQHWPLLADAQQHEMSAQAMLLTGHLPGDDTTAQREGEYELVVSADDPDLLDKVRQGSEKGLRVLVTHVERAVPSPEFLELLMRPAGSHSPGLRRPVQTAHPEFCLFLSTALPVRLILNEIHPSILSEVCVIDLSLSSTEVQELMLTELVQSECLELWVQHCLVNTDKKALQDKLCQEEVSLMEYILQSFTPLLQDPEFLPRVSACQTASQKLQAEIMELSLELERHKPLLADFHRVAGLATALYQALQEVARLSPFYLFPLRNFLFAVRGTLVLKGRPDVTFSGEVVTGAVMAEITHRMVSHLLAQYRPCLFQSHATLLRLLVSVALFLHNEGCSEVERLAFLRGLGDMDLPVDASTPASPPPSTSPSQHHVLPSWVPPHTHTEVLRLQNIPAFTGLLSSLATSPSQWQEYLRFPSSTVVGPVPCRSHSHLSTLQRALLWKTMLPHWLAAVAEDLAACHLGQPVRSAVAGAPHTGSPEALSGFLNKHNGPVIVTLPGPSRDGWASIQPLHWLKQVSQYQTDKRGVKVISFGAKCQKEVILSALKIAVHDGHWLVFNNCHLLDQWDDEVVCQLNQLISCAAKGHQTDVETDGLCAGSRVHPRFRLWFITRGYTPLSIPASMRVCALRLVCDSPWDVKEELCSSLRQVVSVTLSAPTSGVTSCTMEPMLRAAILHSVLLQRQAYKHLGQGNIYHWTQEDLLVLVDAQVRIAKVCGNPTGALEYIAANLVYGGHVADLADREAVESVSRACLRAAPPLWGSGPHSLSDIIHIPCRWDLSGLLQSLEQRVQALANTSDPLVLGFSAGLAEELVKVHSRTLNTLLQDSQKPFGRVRSTNKLTHPALLPDFTQARDRLLALKESLGRKDDIRVVSVGAPSLGPLRYFLQAEWDRLVDVVSSLHSELNQPVRNSKPTVSSLLTVSSLFRLERRAELLKAYLCDEATSGPSNAYRLSAFSNARGFLGALIREAAHAKQRDISNISLHFQVLSAATSPASLPLSGVYLCGLELRGALWDTRLGALQDTLSPQPCLLPLLWVRARVRNTDTVRAPDSPPCNTSSLPLYHCPLYLDGEHGDSRYWELAENNIITRVPLVAKLDPVLCTLRRVRLVSTL</sequence>
<dbReference type="Gene3D" id="3.10.490.20">
    <property type="match status" value="1"/>
</dbReference>
<dbReference type="Pfam" id="PF17852">
    <property type="entry name" value="Dynein_AAA_lid"/>
    <property type="match status" value="1"/>
</dbReference>
<dbReference type="GO" id="GO:0008569">
    <property type="term" value="F:minus-end-directed microtubule motor activity"/>
    <property type="evidence" value="ECO:0007669"/>
    <property type="project" value="TreeGrafter"/>
</dbReference>
<evidence type="ECO:0000259" key="17">
    <source>
        <dbReference type="Pfam" id="PF17852"/>
    </source>
</evidence>
<evidence type="ECO:0000259" key="13">
    <source>
        <dbReference type="Pfam" id="PF08393"/>
    </source>
</evidence>
<evidence type="ECO:0000256" key="7">
    <source>
        <dbReference type="ARBA" id="ARBA00023017"/>
    </source>
</evidence>
<dbReference type="PANTHER" id="PTHR10676:SF359">
    <property type="entry name" value="DYNEIN HEAVY CHAIN DOMAIN-CONTAINING PROTEIN 1"/>
    <property type="match status" value="1"/>
</dbReference>